<dbReference type="EMBL" id="CP071182">
    <property type="protein sequence ID" value="QSO45470.1"/>
    <property type="molecule type" value="Genomic_DNA"/>
</dbReference>
<gene>
    <name evidence="1" type="ORF">JZ786_12885</name>
</gene>
<accession>A0A9X7Z5P0</accession>
<sequence>MKQLFKLIVAAEHKRESIRIKRGLQARVRHNQFDGWIPGDTQFPNIDGSPQIVSTTRLPNTF</sequence>
<protein>
    <submittedName>
        <fullName evidence="1">Uncharacterized protein</fullName>
    </submittedName>
</protein>
<name>A0A9X7Z5P0_9BACL</name>
<evidence type="ECO:0000313" key="2">
    <source>
        <dbReference type="Proteomes" id="UP000663505"/>
    </source>
</evidence>
<reference evidence="1 2" key="1">
    <citation type="submission" date="2021-02" db="EMBL/GenBank/DDBJ databases">
        <title>Alicyclobacillus curvatus sp. nov. and Alicyclobacillus mengziensis sp. nov., two acidophilic bacteria isolated from acid mine drainage.</title>
        <authorList>
            <person name="Huang Y."/>
        </authorList>
    </citation>
    <scope>NUCLEOTIDE SEQUENCE [LARGE SCALE GENOMIC DNA]</scope>
    <source>
        <strain evidence="1 2">S30H14</strain>
    </source>
</reference>
<organism evidence="1 2">
    <name type="scientific">Alicyclobacillus mengziensis</name>
    <dbReference type="NCBI Taxonomy" id="2931921"/>
    <lineage>
        <taxon>Bacteria</taxon>
        <taxon>Bacillati</taxon>
        <taxon>Bacillota</taxon>
        <taxon>Bacilli</taxon>
        <taxon>Bacillales</taxon>
        <taxon>Alicyclobacillaceae</taxon>
        <taxon>Alicyclobacillus</taxon>
    </lineage>
</organism>
<dbReference type="Proteomes" id="UP000663505">
    <property type="component" value="Chromosome"/>
</dbReference>
<evidence type="ECO:0000313" key="1">
    <source>
        <dbReference type="EMBL" id="QSO45470.1"/>
    </source>
</evidence>
<proteinExistence type="predicted"/>
<keyword evidence="2" id="KW-1185">Reference proteome</keyword>
<dbReference type="KEGG" id="afx:JZ786_12885"/>
<dbReference type="RefSeq" id="WP_206654838.1">
    <property type="nucleotide sequence ID" value="NZ_CP071182.1"/>
</dbReference>
<dbReference type="AlphaFoldDB" id="A0A9X7Z5P0"/>